<keyword evidence="6" id="KW-1185">Reference proteome</keyword>
<reference evidence="5 6" key="1">
    <citation type="submission" date="2018-10" db="EMBL/GenBank/DDBJ databases">
        <title>Isolation, diversity and antifungal activity of actinobacteria from wheat.</title>
        <authorList>
            <person name="Han C."/>
        </authorList>
    </citation>
    <scope>NUCLEOTIDE SEQUENCE [LARGE SCALE GENOMIC DNA]</scope>
    <source>
        <strain evidence="5 6">NEAU-YY642</strain>
    </source>
</reference>
<dbReference type="Proteomes" id="UP000278673">
    <property type="component" value="Unassembled WGS sequence"/>
</dbReference>
<keyword evidence="2 5" id="KW-0808">Transferase</keyword>
<evidence type="ECO:0000256" key="1">
    <source>
        <dbReference type="ARBA" id="ARBA00010990"/>
    </source>
</evidence>
<accession>A0A3M2L2M7</accession>
<dbReference type="PANTHER" id="PTHR12215">
    <property type="entry name" value="PHOSPHOPANTETHEINE TRANSFERASE"/>
    <property type="match status" value="1"/>
</dbReference>
<dbReference type="AlphaFoldDB" id="A0A3M2L2M7"/>
<protein>
    <submittedName>
        <fullName evidence="5">4'-phosphopantetheinyl transferase superfamily protein</fullName>
    </submittedName>
</protein>
<dbReference type="InterPro" id="IPR008278">
    <property type="entry name" value="4-PPantetheinyl_Trfase_dom"/>
</dbReference>
<organism evidence="5 6">
    <name type="scientific">Streptomyces triticirhizae</name>
    <dbReference type="NCBI Taxonomy" id="2483353"/>
    <lineage>
        <taxon>Bacteria</taxon>
        <taxon>Bacillati</taxon>
        <taxon>Actinomycetota</taxon>
        <taxon>Actinomycetes</taxon>
        <taxon>Kitasatosporales</taxon>
        <taxon>Streptomycetaceae</taxon>
        <taxon>Streptomyces</taxon>
    </lineage>
</organism>
<evidence type="ECO:0000256" key="2">
    <source>
        <dbReference type="ARBA" id="ARBA00022679"/>
    </source>
</evidence>
<feature type="domain" description="4'-phosphopantetheinyl transferase" evidence="4">
    <location>
        <begin position="117"/>
        <end position="184"/>
    </location>
</feature>
<evidence type="ECO:0000256" key="3">
    <source>
        <dbReference type="SAM" id="MobiDB-lite"/>
    </source>
</evidence>
<evidence type="ECO:0000313" key="5">
    <source>
        <dbReference type="EMBL" id="RMI30783.1"/>
    </source>
</evidence>
<dbReference type="Gene3D" id="3.90.470.20">
    <property type="entry name" value="4'-phosphopantetheinyl transferase domain"/>
    <property type="match status" value="1"/>
</dbReference>
<dbReference type="EMBL" id="RFFJ01000229">
    <property type="protein sequence ID" value="RMI30783.1"/>
    <property type="molecule type" value="Genomic_DNA"/>
</dbReference>
<sequence length="289" mass="29727">MNPKPAPGGPGPIEVWWAAPGDAPPGASALLARDELERLDRYRRPEPARRYLAGRALLRLALGRRLGLPPAEVPLDSTCPDCGGPHGRPRLPAAFGPLTASVSHAGDRIGVAVGDGPLGLDVVEPDPGLDLSPDGGLLGRALAPVEAESLLALPRSARPGAFATVWARKEAVLKALGLGLSLPPWRLVVAPADEPAEIRSVPPQLEASTGQLTLRDLPEAHPGEGSARALAHRARPPGAPLPGALPRDGAALLAAVDRTNPASPPQATHRAPGLHPSDVDSPQDAPIGC</sequence>
<comment type="caution">
    <text evidence="5">The sequence shown here is derived from an EMBL/GenBank/DDBJ whole genome shotgun (WGS) entry which is preliminary data.</text>
</comment>
<comment type="similarity">
    <text evidence="1">Belongs to the P-Pant transferase superfamily. Gsp/Sfp/HetI/AcpT family.</text>
</comment>
<evidence type="ECO:0000313" key="6">
    <source>
        <dbReference type="Proteomes" id="UP000278673"/>
    </source>
</evidence>
<dbReference type="PANTHER" id="PTHR12215:SF10">
    <property type="entry name" value="L-AMINOADIPATE-SEMIALDEHYDE DEHYDROGENASE-PHOSPHOPANTETHEINYL TRANSFERASE"/>
    <property type="match status" value="1"/>
</dbReference>
<evidence type="ECO:0000259" key="4">
    <source>
        <dbReference type="Pfam" id="PF01648"/>
    </source>
</evidence>
<dbReference type="SUPFAM" id="SSF56214">
    <property type="entry name" value="4'-phosphopantetheinyl transferase"/>
    <property type="match status" value="2"/>
</dbReference>
<dbReference type="GO" id="GO:0008897">
    <property type="term" value="F:holo-[acyl-carrier-protein] synthase activity"/>
    <property type="evidence" value="ECO:0007669"/>
    <property type="project" value="InterPro"/>
</dbReference>
<dbReference type="GO" id="GO:0005829">
    <property type="term" value="C:cytosol"/>
    <property type="evidence" value="ECO:0007669"/>
    <property type="project" value="TreeGrafter"/>
</dbReference>
<dbReference type="InterPro" id="IPR050559">
    <property type="entry name" value="P-Pant_transferase_sf"/>
</dbReference>
<dbReference type="Pfam" id="PF01648">
    <property type="entry name" value="ACPS"/>
    <property type="match status" value="1"/>
</dbReference>
<feature type="compositionally biased region" description="Low complexity" evidence="3">
    <location>
        <begin position="241"/>
        <end position="255"/>
    </location>
</feature>
<gene>
    <name evidence="5" type="ORF">EBN88_26285</name>
</gene>
<dbReference type="RefSeq" id="WP_122399540.1">
    <property type="nucleotide sequence ID" value="NZ_RFFJ01000229.1"/>
</dbReference>
<dbReference type="GO" id="GO:0019878">
    <property type="term" value="P:lysine biosynthetic process via aminoadipic acid"/>
    <property type="evidence" value="ECO:0007669"/>
    <property type="project" value="TreeGrafter"/>
</dbReference>
<feature type="region of interest" description="Disordered" evidence="3">
    <location>
        <begin position="216"/>
        <end position="289"/>
    </location>
</feature>
<dbReference type="GO" id="GO:0000287">
    <property type="term" value="F:magnesium ion binding"/>
    <property type="evidence" value="ECO:0007669"/>
    <property type="project" value="InterPro"/>
</dbReference>
<proteinExistence type="inferred from homology"/>
<name>A0A3M2L2M7_9ACTN</name>
<dbReference type="InterPro" id="IPR037143">
    <property type="entry name" value="4-PPantetheinyl_Trfase_dom_sf"/>
</dbReference>